<dbReference type="InterPro" id="IPR024980">
    <property type="entry name" value="DUF3886"/>
</dbReference>
<sequence>MKKNKQSRQKKASQQENLTLKDALNSDILEQLKEKQKQLQKEELKRKEEEEEKKREERRQREKNKSFEELLGESNLNWKDYK</sequence>
<reference evidence="2" key="1">
    <citation type="submission" date="2023-07" db="EMBL/GenBank/DDBJ databases">
        <title>Genomic Encyclopedia of Type Strains, Phase IV (KMG-IV): sequencing the most valuable type-strain genomes for metagenomic binning, comparative biology and taxonomic classification.</title>
        <authorList>
            <person name="Goeker M."/>
        </authorList>
    </citation>
    <scope>NUCLEOTIDE SEQUENCE</scope>
    <source>
        <strain evidence="2">DSM 23947</strain>
    </source>
</reference>
<comment type="caution">
    <text evidence="2">The sequence shown here is derived from an EMBL/GenBank/DDBJ whole genome shotgun (WGS) entry which is preliminary data.</text>
</comment>
<name>A0AAJ1SWA7_9BACI</name>
<feature type="region of interest" description="Disordered" evidence="1">
    <location>
        <begin position="1"/>
        <end position="82"/>
    </location>
</feature>
<dbReference type="GO" id="GO:0003677">
    <property type="term" value="F:DNA binding"/>
    <property type="evidence" value="ECO:0007669"/>
    <property type="project" value="UniProtKB-KW"/>
</dbReference>
<protein>
    <submittedName>
        <fullName evidence="2">DNA-binding protein H-NS</fullName>
    </submittedName>
</protein>
<organism evidence="2 3">
    <name type="scientific">Oikeobacillus pervagus</name>
    <dbReference type="NCBI Taxonomy" id="1325931"/>
    <lineage>
        <taxon>Bacteria</taxon>
        <taxon>Bacillati</taxon>
        <taxon>Bacillota</taxon>
        <taxon>Bacilli</taxon>
        <taxon>Bacillales</taxon>
        <taxon>Bacillaceae</taxon>
        <taxon>Oikeobacillus</taxon>
    </lineage>
</organism>
<evidence type="ECO:0000256" key="1">
    <source>
        <dbReference type="SAM" id="MobiDB-lite"/>
    </source>
</evidence>
<keyword evidence="3" id="KW-1185">Reference proteome</keyword>
<gene>
    <name evidence="2" type="ORF">J2S13_000163</name>
</gene>
<dbReference type="AlphaFoldDB" id="A0AAJ1SWA7"/>
<dbReference type="EMBL" id="JAUSUC010000001">
    <property type="protein sequence ID" value="MDQ0213769.1"/>
    <property type="molecule type" value="Genomic_DNA"/>
</dbReference>
<evidence type="ECO:0000313" key="3">
    <source>
        <dbReference type="Proteomes" id="UP001237207"/>
    </source>
</evidence>
<dbReference type="RefSeq" id="WP_307255756.1">
    <property type="nucleotide sequence ID" value="NZ_JAUSUC010000001.1"/>
</dbReference>
<accession>A0AAJ1SWA7</accession>
<dbReference type="Pfam" id="PF13025">
    <property type="entry name" value="DUF3886"/>
    <property type="match status" value="1"/>
</dbReference>
<feature type="compositionally biased region" description="Basic and acidic residues" evidence="1">
    <location>
        <begin position="30"/>
        <end position="68"/>
    </location>
</feature>
<dbReference type="Proteomes" id="UP001237207">
    <property type="component" value="Unassembled WGS sequence"/>
</dbReference>
<feature type="compositionally biased region" description="Basic residues" evidence="1">
    <location>
        <begin position="1"/>
        <end position="11"/>
    </location>
</feature>
<proteinExistence type="predicted"/>
<evidence type="ECO:0000313" key="2">
    <source>
        <dbReference type="EMBL" id="MDQ0213769.1"/>
    </source>
</evidence>
<keyword evidence="2" id="KW-0238">DNA-binding</keyword>